<feature type="compositionally biased region" description="Low complexity" evidence="1">
    <location>
        <begin position="550"/>
        <end position="562"/>
    </location>
</feature>
<sequence>MAELPGYLRWLEWVAGSNWPAGEPEGMWGIADDWRTAAGALRAILDDIDDAKAASIAAYPQGEGLAAMTAAFDQLRSGDQSLEKLIEYFEGMAASADAVGTEMDYAQLMMISSLALLAIELAAAWAFPPTAPAVQAAAIGLTRVGIRILAQRLMNRIIQHLAKLVGQKVATFIVRHMALDTLIGTFQEVGIQGYQVTQNHRNGFNWEQVAVTAVSSAAGAGAASPFGDWLGRRLPEAMPNVVRGVVTGAGAGAVGAGAGFGASVVTQFGIDAYQDGWGTAWENARNTEFDPRMLTAGVSNGGLSGGNRAMADGFYQNRHPEWYPAPTSDPDPSPRIGGSPRLDIDPADANAFGGDRFGPDAFGPDGRGPDALGPDALGPDGEPLTGGTDSGESGETNRGAPGAEPGANSDGDRREGEPSATDPGARPDSVAPASDLPGARPAGVSPADLAPSDEQTATHDASAGPVPPVDGSTPHPSADSPPMGDGVTDPAVSSEAKPAGTSPDTGSDSSGSPTRDTTPETRAADTPATQDATPSRDGTPDLSAADRADAAAPDRSAPEASG</sequence>
<reference evidence="3 4" key="1">
    <citation type="submission" date="2024-06" db="EMBL/GenBank/DDBJ databases">
        <title>The Natural Products Discovery Center: Release of the First 8490 Sequenced Strains for Exploring Actinobacteria Biosynthetic Diversity.</title>
        <authorList>
            <person name="Kalkreuter E."/>
            <person name="Kautsar S.A."/>
            <person name="Yang D."/>
            <person name="Bader C.D."/>
            <person name="Teijaro C.N."/>
            <person name="Fluegel L."/>
            <person name="Davis C.M."/>
            <person name="Simpson J.R."/>
            <person name="Lauterbach L."/>
            <person name="Steele A.D."/>
            <person name="Gui C."/>
            <person name="Meng S."/>
            <person name="Li G."/>
            <person name="Viehrig K."/>
            <person name="Ye F."/>
            <person name="Su P."/>
            <person name="Kiefer A.F."/>
            <person name="Nichols A."/>
            <person name="Cepeda A.J."/>
            <person name="Yan W."/>
            <person name="Fan B."/>
            <person name="Jiang Y."/>
            <person name="Adhikari A."/>
            <person name="Zheng C.-J."/>
            <person name="Schuster L."/>
            <person name="Cowan T.M."/>
            <person name="Smanski M.J."/>
            <person name="Chevrette M.G."/>
            <person name="De Carvalho L.P.S."/>
            <person name="Shen B."/>
        </authorList>
    </citation>
    <scope>NUCLEOTIDE SEQUENCE [LARGE SCALE GENOMIC DNA]</scope>
    <source>
        <strain evidence="3 4">NPDC050403</strain>
    </source>
</reference>
<evidence type="ECO:0000313" key="4">
    <source>
        <dbReference type="Proteomes" id="UP001551695"/>
    </source>
</evidence>
<gene>
    <name evidence="3" type="ORF">AB0I48_07870</name>
</gene>
<feature type="compositionally biased region" description="Low complexity" evidence="1">
    <location>
        <begin position="385"/>
        <end position="396"/>
    </location>
</feature>
<name>A0ABV3FQL5_9NOCA</name>
<proteinExistence type="predicted"/>
<feature type="compositionally biased region" description="Low complexity" evidence="1">
    <location>
        <begin position="524"/>
        <end position="533"/>
    </location>
</feature>
<feature type="compositionally biased region" description="Low complexity" evidence="1">
    <location>
        <begin position="500"/>
        <end position="516"/>
    </location>
</feature>
<accession>A0ABV3FQL5</accession>
<dbReference type="InterPro" id="IPR057746">
    <property type="entry name" value="CpnT-like_N"/>
</dbReference>
<dbReference type="EMBL" id="JBFAKC010000003">
    <property type="protein sequence ID" value="MEV0707461.1"/>
    <property type="molecule type" value="Genomic_DNA"/>
</dbReference>
<keyword evidence="4" id="KW-1185">Reference proteome</keyword>
<evidence type="ECO:0000259" key="2">
    <source>
        <dbReference type="Pfam" id="PF25547"/>
    </source>
</evidence>
<feature type="non-terminal residue" evidence="3">
    <location>
        <position position="562"/>
    </location>
</feature>
<dbReference type="Proteomes" id="UP001551695">
    <property type="component" value="Unassembled WGS sequence"/>
</dbReference>
<feature type="domain" description="Outer membrane channel protein CpnT-like N-terminal" evidence="2">
    <location>
        <begin position="8"/>
        <end position="142"/>
    </location>
</feature>
<protein>
    <recommendedName>
        <fullName evidence="2">Outer membrane channel protein CpnT-like N-terminal domain-containing protein</fullName>
    </recommendedName>
</protein>
<dbReference type="Pfam" id="PF25547">
    <property type="entry name" value="WXG100_2"/>
    <property type="match status" value="1"/>
</dbReference>
<organism evidence="3 4">
    <name type="scientific">Nocardia aurea</name>
    <dbReference type="NCBI Taxonomy" id="2144174"/>
    <lineage>
        <taxon>Bacteria</taxon>
        <taxon>Bacillati</taxon>
        <taxon>Actinomycetota</taxon>
        <taxon>Actinomycetes</taxon>
        <taxon>Mycobacteriales</taxon>
        <taxon>Nocardiaceae</taxon>
        <taxon>Nocardia</taxon>
    </lineage>
</organism>
<comment type="caution">
    <text evidence="3">The sequence shown here is derived from an EMBL/GenBank/DDBJ whole genome shotgun (WGS) entry which is preliminary data.</text>
</comment>
<evidence type="ECO:0000256" key="1">
    <source>
        <dbReference type="SAM" id="MobiDB-lite"/>
    </source>
</evidence>
<feature type="region of interest" description="Disordered" evidence="1">
    <location>
        <begin position="318"/>
        <end position="562"/>
    </location>
</feature>
<evidence type="ECO:0000313" key="3">
    <source>
        <dbReference type="EMBL" id="MEV0707461.1"/>
    </source>
</evidence>